<evidence type="ECO:0000256" key="7">
    <source>
        <dbReference type="NCBIfam" id="TIGR00188"/>
    </source>
</evidence>
<comment type="caution">
    <text evidence="8">The sequence shown here is derived from an EMBL/GenBank/DDBJ whole genome shotgun (WGS) entry which is preliminary data.</text>
</comment>
<evidence type="ECO:0000256" key="6">
    <source>
        <dbReference type="HAMAP-Rule" id="MF_00227"/>
    </source>
</evidence>
<dbReference type="PANTHER" id="PTHR33992:SF1">
    <property type="entry name" value="RIBONUCLEASE P PROTEIN COMPONENT"/>
    <property type="match status" value="1"/>
</dbReference>
<dbReference type="EC" id="3.1.26.5" evidence="6 7"/>
<dbReference type="AlphaFoldDB" id="A0A9D1EU97"/>
<evidence type="ECO:0000256" key="5">
    <source>
        <dbReference type="ARBA" id="ARBA00022884"/>
    </source>
</evidence>
<proteinExistence type="inferred from homology"/>
<evidence type="ECO:0000313" key="8">
    <source>
        <dbReference type="EMBL" id="HIS31776.1"/>
    </source>
</evidence>
<comment type="catalytic activity">
    <reaction evidence="6">
        <text>Endonucleolytic cleavage of RNA, removing 5'-extranucleotides from tRNA precursor.</text>
        <dbReference type="EC" id="3.1.26.5"/>
    </reaction>
</comment>
<keyword evidence="1 6" id="KW-0819">tRNA processing</keyword>
<dbReference type="InterPro" id="IPR000100">
    <property type="entry name" value="RNase_P"/>
</dbReference>
<dbReference type="SUPFAM" id="SSF54211">
    <property type="entry name" value="Ribosomal protein S5 domain 2-like"/>
    <property type="match status" value="1"/>
</dbReference>
<dbReference type="Gene3D" id="3.30.230.10">
    <property type="match status" value="1"/>
</dbReference>
<keyword evidence="4 6" id="KW-0378">Hydrolase</keyword>
<dbReference type="Pfam" id="PF00825">
    <property type="entry name" value="Ribonuclease_P"/>
    <property type="match status" value="1"/>
</dbReference>
<dbReference type="HAMAP" id="MF_00227">
    <property type="entry name" value="RNase_P"/>
    <property type="match status" value="1"/>
</dbReference>
<keyword evidence="2 6" id="KW-0540">Nuclease</keyword>
<keyword evidence="5 6" id="KW-0694">RNA-binding</keyword>
<keyword evidence="3 6" id="KW-0255">Endonuclease</keyword>
<evidence type="ECO:0000256" key="3">
    <source>
        <dbReference type="ARBA" id="ARBA00022759"/>
    </source>
</evidence>
<dbReference type="EMBL" id="DVIQ01000056">
    <property type="protein sequence ID" value="HIS31776.1"/>
    <property type="molecule type" value="Genomic_DNA"/>
</dbReference>
<sequence>MKFSESLKKNCDFQKVYVSGSSRANRFLVMYVRKTDGEKNRLGISVSKKVGNSVVRHRLTRLVRESYRLNEEKFRKGYDFVVIGRPAAKGKSYQEIESALLHLAGLHNIRINEHEICNDRDD</sequence>
<dbReference type="GO" id="GO:0000049">
    <property type="term" value="F:tRNA binding"/>
    <property type="evidence" value="ECO:0007669"/>
    <property type="project" value="UniProtKB-UniRule"/>
</dbReference>
<comment type="function">
    <text evidence="6">RNaseP catalyzes the removal of the 5'-leader sequence from pre-tRNA to produce the mature 5'-terminus. It can also cleave other RNA substrates such as 4.5S RNA. The protein component plays an auxiliary but essential role in vivo by binding to the 5'-leader sequence and broadening the substrate specificity of the ribozyme.</text>
</comment>
<dbReference type="GO" id="GO:0001682">
    <property type="term" value="P:tRNA 5'-leader removal"/>
    <property type="evidence" value="ECO:0007669"/>
    <property type="project" value="UniProtKB-UniRule"/>
</dbReference>
<dbReference type="GO" id="GO:0030677">
    <property type="term" value="C:ribonuclease P complex"/>
    <property type="evidence" value="ECO:0007669"/>
    <property type="project" value="TreeGrafter"/>
</dbReference>
<dbReference type="GO" id="GO:0042781">
    <property type="term" value="F:3'-tRNA processing endoribonuclease activity"/>
    <property type="evidence" value="ECO:0007669"/>
    <property type="project" value="TreeGrafter"/>
</dbReference>
<dbReference type="Proteomes" id="UP000823935">
    <property type="component" value="Unassembled WGS sequence"/>
</dbReference>
<dbReference type="GO" id="GO:0004526">
    <property type="term" value="F:ribonuclease P activity"/>
    <property type="evidence" value="ECO:0007669"/>
    <property type="project" value="UniProtKB-UniRule"/>
</dbReference>
<reference evidence="8" key="2">
    <citation type="journal article" date="2021" name="PeerJ">
        <title>Extensive microbial diversity within the chicken gut microbiome revealed by metagenomics and culture.</title>
        <authorList>
            <person name="Gilroy R."/>
            <person name="Ravi A."/>
            <person name="Getino M."/>
            <person name="Pursley I."/>
            <person name="Horton D.L."/>
            <person name="Alikhan N.F."/>
            <person name="Baker D."/>
            <person name="Gharbi K."/>
            <person name="Hall N."/>
            <person name="Watson M."/>
            <person name="Adriaenssens E.M."/>
            <person name="Foster-Nyarko E."/>
            <person name="Jarju S."/>
            <person name="Secka A."/>
            <person name="Antonio M."/>
            <person name="Oren A."/>
            <person name="Chaudhuri R.R."/>
            <person name="La Ragione R."/>
            <person name="Hildebrand F."/>
            <person name="Pallen M.J."/>
        </authorList>
    </citation>
    <scope>NUCLEOTIDE SEQUENCE</scope>
    <source>
        <strain evidence="8">CHK190-19873</strain>
    </source>
</reference>
<organism evidence="8 9">
    <name type="scientific">Candidatus Limivivens intestinipullorum</name>
    <dbReference type="NCBI Taxonomy" id="2840858"/>
    <lineage>
        <taxon>Bacteria</taxon>
        <taxon>Bacillati</taxon>
        <taxon>Bacillota</taxon>
        <taxon>Clostridia</taxon>
        <taxon>Lachnospirales</taxon>
        <taxon>Lachnospiraceae</taxon>
        <taxon>Lachnospiraceae incertae sedis</taxon>
        <taxon>Candidatus Limivivens</taxon>
    </lineage>
</organism>
<accession>A0A9D1EU97</accession>
<reference evidence="8" key="1">
    <citation type="submission" date="2020-10" db="EMBL/GenBank/DDBJ databases">
        <authorList>
            <person name="Gilroy R."/>
        </authorList>
    </citation>
    <scope>NUCLEOTIDE SEQUENCE</scope>
    <source>
        <strain evidence="8">CHK190-19873</strain>
    </source>
</reference>
<comment type="similarity">
    <text evidence="6">Belongs to the RnpA family.</text>
</comment>
<dbReference type="InterPro" id="IPR014721">
    <property type="entry name" value="Ribsml_uS5_D2-typ_fold_subgr"/>
</dbReference>
<gene>
    <name evidence="6 8" type="primary">rnpA</name>
    <name evidence="8" type="ORF">IAB44_09575</name>
</gene>
<evidence type="ECO:0000256" key="4">
    <source>
        <dbReference type="ARBA" id="ARBA00022801"/>
    </source>
</evidence>
<dbReference type="InterPro" id="IPR020568">
    <property type="entry name" value="Ribosomal_Su5_D2-typ_SF"/>
</dbReference>
<comment type="subunit">
    <text evidence="6">Consists of a catalytic RNA component (M1 or rnpB) and a protein subunit.</text>
</comment>
<dbReference type="NCBIfam" id="TIGR00188">
    <property type="entry name" value="rnpA"/>
    <property type="match status" value="1"/>
</dbReference>
<evidence type="ECO:0000256" key="1">
    <source>
        <dbReference type="ARBA" id="ARBA00022694"/>
    </source>
</evidence>
<protein>
    <recommendedName>
        <fullName evidence="6 7">Ribonuclease P protein component</fullName>
        <shortName evidence="6">RNase P protein</shortName>
        <shortName evidence="6">RNaseP protein</shortName>
        <ecNumber evidence="6 7">3.1.26.5</ecNumber>
    </recommendedName>
    <alternativeName>
        <fullName evidence="6">Protein C5</fullName>
    </alternativeName>
</protein>
<evidence type="ECO:0000256" key="2">
    <source>
        <dbReference type="ARBA" id="ARBA00022722"/>
    </source>
</evidence>
<name>A0A9D1EU97_9FIRM</name>
<dbReference type="PANTHER" id="PTHR33992">
    <property type="entry name" value="RIBONUCLEASE P PROTEIN COMPONENT"/>
    <property type="match status" value="1"/>
</dbReference>
<evidence type="ECO:0000313" key="9">
    <source>
        <dbReference type="Proteomes" id="UP000823935"/>
    </source>
</evidence>